<dbReference type="Pfam" id="PF08282">
    <property type="entry name" value="Hydrolase_3"/>
    <property type="match status" value="1"/>
</dbReference>
<dbReference type="InterPro" id="IPR006379">
    <property type="entry name" value="HAD-SF_hydro_IIB"/>
</dbReference>
<proteinExistence type="predicted"/>
<dbReference type="NCBIfam" id="TIGR01484">
    <property type="entry name" value="HAD-SF-IIB"/>
    <property type="match status" value="1"/>
</dbReference>
<dbReference type="Gene3D" id="3.40.50.1000">
    <property type="entry name" value="HAD superfamily/HAD-like"/>
    <property type="match status" value="1"/>
</dbReference>
<dbReference type="InterPro" id="IPR036412">
    <property type="entry name" value="HAD-like_sf"/>
</dbReference>
<evidence type="ECO:0000313" key="1">
    <source>
        <dbReference type="EMBL" id="MFD1677099.1"/>
    </source>
</evidence>
<dbReference type="PANTHER" id="PTHR10000">
    <property type="entry name" value="PHOSPHOSERINE PHOSPHATASE"/>
    <property type="match status" value="1"/>
</dbReference>
<accession>A0ABW4JL75</accession>
<organism evidence="1 2">
    <name type="scientific">Alicyclobacillus fodiniaquatilis</name>
    <dbReference type="NCBI Taxonomy" id="1661150"/>
    <lineage>
        <taxon>Bacteria</taxon>
        <taxon>Bacillati</taxon>
        <taxon>Bacillota</taxon>
        <taxon>Bacilli</taxon>
        <taxon>Bacillales</taxon>
        <taxon>Alicyclobacillaceae</taxon>
        <taxon>Alicyclobacillus</taxon>
    </lineage>
</organism>
<dbReference type="EMBL" id="JBHUCX010000085">
    <property type="protein sequence ID" value="MFD1677099.1"/>
    <property type="molecule type" value="Genomic_DNA"/>
</dbReference>
<dbReference type="PANTHER" id="PTHR10000:SF53">
    <property type="entry name" value="5-AMINO-6-(5-PHOSPHO-D-RIBITYLAMINO)URACIL PHOSPHATASE YBJI-RELATED"/>
    <property type="match status" value="1"/>
</dbReference>
<dbReference type="SUPFAM" id="SSF56784">
    <property type="entry name" value="HAD-like"/>
    <property type="match status" value="1"/>
</dbReference>
<evidence type="ECO:0000313" key="2">
    <source>
        <dbReference type="Proteomes" id="UP001597079"/>
    </source>
</evidence>
<dbReference type="InterPro" id="IPR023214">
    <property type="entry name" value="HAD_sf"/>
</dbReference>
<protein>
    <submittedName>
        <fullName evidence="1">HAD-IIB family hydrolase</fullName>
    </submittedName>
</protein>
<keyword evidence="1" id="KW-0378">Hydrolase</keyword>
<reference evidence="2" key="1">
    <citation type="journal article" date="2019" name="Int. J. Syst. Evol. Microbiol.">
        <title>The Global Catalogue of Microorganisms (GCM) 10K type strain sequencing project: providing services to taxonomists for standard genome sequencing and annotation.</title>
        <authorList>
            <consortium name="The Broad Institute Genomics Platform"/>
            <consortium name="The Broad Institute Genome Sequencing Center for Infectious Disease"/>
            <person name="Wu L."/>
            <person name="Ma J."/>
        </authorList>
    </citation>
    <scope>NUCLEOTIDE SEQUENCE [LARGE SCALE GENOMIC DNA]</scope>
    <source>
        <strain evidence="2">CGMCC 1.12286</strain>
    </source>
</reference>
<dbReference type="Proteomes" id="UP001597079">
    <property type="component" value="Unassembled WGS sequence"/>
</dbReference>
<dbReference type="RefSeq" id="WP_377945015.1">
    <property type="nucleotide sequence ID" value="NZ_JBHUCX010000085.1"/>
</dbReference>
<name>A0ABW4JL75_9BACL</name>
<dbReference type="GO" id="GO:0016787">
    <property type="term" value="F:hydrolase activity"/>
    <property type="evidence" value="ECO:0007669"/>
    <property type="project" value="UniProtKB-KW"/>
</dbReference>
<dbReference type="Gene3D" id="3.30.1240.10">
    <property type="match status" value="1"/>
</dbReference>
<sequence length="255" mass="28524">MVFVFDLDGTICFKGQPVSEQIANQLDALKEAGHEVIFASARPIRDMLPVLPQRFHAFPLVGGNGSLLANHGNIVFRQAFADEQIKTILSIIKNHHATYLIDGDWDYAYTGPKDHPILQNVDPAKLATCMPVEALQTVVKILLLTVDSTEDVVKQLRELDVVIHQHRHEHVIDISPKGVHKWQALQMHGVREGEFIAFGNDANDLTMFQNAKHAVMVGHHDDVAPFANKIMPMDTDVEENIVNELNELARSHTLI</sequence>
<keyword evidence="2" id="KW-1185">Reference proteome</keyword>
<gene>
    <name evidence="1" type="ORF">ACFSB2_20700</name>
</gene>
<comment type="caution">
    <text evidence="1">The sequence shown here is derived from an EMBL/GenBank/DDBJ whole genome shotgun (WGS) entry which is preliminary data.</text>
</comment>